<proteinExistence type="predicted"/>
<dbReference type="EMBL" id="AAHK01001014">
    <property type="protein sequence ID" value="EAN87585.1"/>
    <property type="molecule type" value="Genomic_DNA"/>
</dbReference>
<dbReference type="RefSeq" id="XP_809436.1">
    <property type="nucleotide sequence ID" value="XM_804343.1"/>
</dbReference>
<accession>Q4D4X5</accession>
<gene>
    <name evidence="1" type="ORF">Tc00.1047053509859.90</name>
</gene>
<dbReference type="Proteomes" id="UP000002296">
    <property type="component" value="Unassembled WGS sequence"/>
</dbReference>
<sequence length="44" mass="4840">MYQLLSPRTARHARLFRLANSLASSPSGTAGVPKTDGERLLWVN</sequence>
<evidence type="ECO:0000313" key="2">
    <source>
        <dbReference type="Proteomes" id="UP000002296"/>
    </source>
</evidence>
<name>Q4D4X5_TRYCC</name>
<evidence type="ECO:0000313" key="1">
    <source>
        <dbReference type="EMBL" id="EAN87585.1"/>
    </source>
</evidence>
<dbReference type="SMR" id="Q4D4X5"/>
<dbReference type="PaxDb" id="353153-Q4D4X5"/>
<protein>
    <submittedName>
        <fullName evidence="1">NAD-dependent deacetylase, putative</fullName>
    </submittedName>
</protein>
<keyword evidence="2" id="KW-1185">Reference proteome</keyword>
<dbReference type="KEGG" id="tcr:509859.90"/>
<dbReference type="STRING" id="353153.Q4D4X5"/>
<organism evidence="1 2">
    <name type="scientific">Trypanosoma cruzi (strain CL Brener)</name>
    <dbReference type="NCBI Taxonomy" id="353153"/>
    <lineage>
        <taxon>Eukaryota</taxon>
        <taxon>Discoba</taxon>
        <taxon>Euglenozoa</taxon>
        <taxon>Kinetoplastea</taxon>
        <taxon>Metakinetoplastina</taxon>
        <taxon>Trypanosomatida</taxon>
        <taxon>Trypanosomatidae</taxon>
        <taxon>Trypanosoma</taxon>
        <taxon>Schizotrypanum</taxon>
    </lineage>
</organism>
<feature type="non-terminal residue" evidence="1">
    <location>
        <position position="44"/>
    </location>
</feature>
<dbReference type="InParanoid" id="Q4D4X5"/>
<reference evidence="1 2" key="1">
    <citation type="journal article" date="2005" name="Science">
        <title>The genome sequence of Trypanosoma cruzi, etiologic agent of Chagas disease.</title>
        <authorList>
            <person name="El-Sayed N.M."/>
            <person name="Myler P.J."/>
            <person name="Bartholomeu D.C."/>
            <person name="Nilsson D."/>
            <person name="Aggarwal G."/>
            <person name="Tran A.N."/>
            <person name="Ghedin E."/>
            <person name="Worthey E.A."/>
            <person name="Delcher A.L."/>
            <person name="Blandin G."/>
            <person name="Westenberger S.J."/>
            <person name="Caler E."/>
            <person name="Cerqueira G.C."/>
            <person name="Branche C."/>
            <person name="Haas B."/>
            <person name="Anupama A."/>
            <person name="Arner E."/>
            <person name="Aslund L."/>
            <person name="Attipoe P."/>
            <person name="Bontempi E."/>
            <person name="Bringaud F."/>
            <person name="Burton P."/>
            <person name="Cadag E."/>
            <person name="Campbell D.A."/>
            <person name="Carrington M."/>
            <person name="Crabtree J."/>
            <person name="Darban H."/>
            <person name="da Silveira J.F."/>
            <person name="de Jong P."/>
            <person name="Edwards K."/>
            <person name="Englund P.T."/>
            <person name="Fazelina G."/>
            <person name="Feldblyum T."/>
            <person name="Ferella M."/>
            <person name="Frasch A.C."/>
            <person name="Gull K."/>
            <person name="Horn D."/>
            <person name="Hou L."/>
            <person name="Huang Y."/>
            <person name="Kindlund E."/>
            <person name="Klingbeil M."/>
            <person name="Kluge S."/>
            <person name="Koo H."/>
            <person name="Lacerda D."/>
            <person name="Levin M.J."/>
            <person name="Lorenzi H."/>
            <person name="Louie T."/>
            <person name="Machado C.R."/>
            <person name="McCulloch R."/>
            <person name="McKenna A."/>
            <person name="Mizuno Y."/>
            <person name="Mottram J.C."/>
            <person name="Nelson S."/>
            <person name="Ochaya S."/>
            <person name="Osoegawa K."/>
            <person name="Pai G."/>
            <person name="Parsons M."/>
            <person name="Pentony M."/>
            <person name="Pettersson U."/>
            <person name="Pop M."/>
            <person name="Ramirez J.L."/>
            <person name="Rinta J."/>
            <person name="Robertson L."/>
            <person name="Salzberg S.L."/>
            <person name="Sanchez D.O."/>
            <person name="Seyler A."/>
            <person name="Sharma R."/>
            <person name="Shetty J."/>
            <person name="Simpson A.J."/>
            <person name="Sisk E."/>
            <person name="Tammi M.T."/>
            <person name="Tarleton R."/>
            <person name="Teixeira S."/>
            <person name="Van Aken S."/>
            <person name="Vogt C."/>
            <person name="Ward P.N."/>
            <person name="Wickstead B."/>
            <person name="Wortman J."/>
            <person name="White O."/>
            <person name="Fraser C.M."/>
            <person name="Stuart K.D."/>
            <person name="Andersson B."/>
        </authorList>
    </citation>
    <scope>NUCLEOTIDE SEQUENCE [LARGE SCALE GENOMIC DNA]</scope>
    <source>
        <strain evidence="1 2">CL Brener</strain>
    </source>
</reference>
<comment type="caution">
    <text evidence="1">The sequence shown here is derived from an EMBL/GenBank/DDBJ whole genome shotgun (WGS) entry which is preliminary data.</text>
</comment>
<dbReference type="GeneID" id="3540043"/>
<dbReference type="AlphaFoldDB" id="Q4D4X5"/>